<dbReference type="InterPro" id="IPR002797">
    <property type="entry name" value="Polysacc_synth"/>
</dbReference>
<evidence type="ECO:0000313" key="7">
    <source>
        <dbReference type="EMBL" id="KEQ22931.1"/>
    </source>
</evidence>
<dbReference type="PIRSF" id="PIRSF038958">
    <property type="entry name" value="PG_synth_SpoVB"/>
    <property type="match status" value="1"/>
</dbReference>
<protein>
    <submittedName>
        <fullName evidence="7">Membrane protein</fullName>
    </submittedName>
</protein>
<feature type="transmembrane region" description="Helical" evidence="6">
    <location>
        <begin position="186"/>
        <end position="206"/>
    </location>
</feature>
<dbReference type="Proteomes" id="UP000028123">
    <property type="component" value="Unassembled WGS sequence"/>
</dbReference>
<evidence type="ECO:0000256" key="1">
    <source>
        <dbReference type="ARBA" id="ARBA00004651"/>
    </source>
</evidence>
<feature type="transmembrane region" description="Helical" evidence="6">
    <location>
        <begin position="45"/>
        <end position="66"/>
    </location>
</feature>
<evidence type="ECO:0000256" key="3">
    <source>
        <dbReference type="ARBA" id="ARBA00022692"/>
    </source>
</evidence>
<keyword evidence="4 6" id="KW-1133">Transmembrane helix</keyword>
<dbReference type="OrthoDB" id="9775950at2"/>
<keyword evidence="3 6" id="KW-0812">Transmembrane</keyword>
<dbReference type="Pfam" id="PF01943">
    <property type="entry name" value="Polysacc_synt"/>
    <property type="match status" value="1"/>
</dbReference>
<feature type="transmembrane region" description="Helical" evidence="6">
    <location>
        <begin position="483"/>
        <end position="504"/>
    </location>
</feature>
<dbReference type="PANTHER" id="PTHR30250">
    <property type="entry name" value="PST FAMILY PREDICTED COLANIC ACID TRANSPORTER"/>
    <property type="match status" value="1"/>
</dbReference>
<comment type="subcellular location">
    <subcellularLocation>
        <location evidence="1">Cell membrane</location>
        <topology evidence="1">Multi-pass membrane protein</topology>
    </subcellularLocation>
</comment>
<dbReference type="InterPro" id="IPR014249">
    <property type="entry name" value="Spore_V_B"/>
</dbReference>
<evidence type="ECO:0000256" key="5">
    <source>
        <dbReference type="ARBA" id="ARBA00023136"/>
    </source>
</evidence>
<gene>
    <name evidence="7" type="ORF">ET33_20265</name>
</gene>
<feature type="transmembrane region" description="Helical" evidence="6">
    <location>
        <begin position="121"/>
        <end position="140"/>
    </location>
</feature>
<keyword evidence="2" id="KW-1003">Cell membrane</keyword>
<feature type="transmembrane region" description="Helical" evidence="6">
    <location>
        <begin position="358"/>
        <end position="379"/>
    </location>
</feature>
<feature type="transmembrane region" description="Helical" evidence="6">
    <location>
        <begin position="285"/>
        <end position="306"/>
    </location>
</feature>
<feature type="transmembrane region" description="Helical" evidence="6">
    <location>
        <begin position="416"/>
        <end position="435"/>
    </location>
</feature>
<evidence type="ECO:0000256" key="2">
    <source>
        <dbReference type="ARBA" id="ARBA00022475"/>
    </source>
</evidence>
<dbReference type="eggNOG" id="COG2244">
    <property type="taxonomic scope" value="Bacteria"/>
</dbReference>
<proteinExistence type="predicted"/>
<feature type="transmembrane region" description="Helical" evidence="6">
    <location>
        <begin position="254"/>
        <end position="279"/>
    </location>
</feature>
<evidence type="ECO:0000313" key="8">
    <source>
        <dbReference type="Proteomes" id="UP000028123"/>
    </source>
</evidence>
<feature type="transmembrane region" description="Helical" evidence="6">
    <location>
        <begin position="456"/>
        <end position="477"/>
    </location>
</feature>
<evidence type="ECO:0000256" key="6">
    <source>
        <dbReference type="SAM" id="Phobius"/>
    </source>
</evidence>
<dbReference type="GO" id="GO:0005886">
    <property type="term" value="C:plasma membrane"/>
    <property type="evidence" value="ECO:0007669"/>
    <property type="project" value="UniProtKB-SubCell"/>
</dbReference>
<dbReference type="InterPro" id="IPR050833">
    <property type="entry name" value="Poly_Biosynth_Transport"/>
</dbReference>
<feature type="transmembrane region" description="Helical" evidence="6">
    <location>
        <begin position="87"/>
        <end position="109"/>
    </location>
</feature>
<feature type="transmembrane region" description="Helical" evidence="6">
    <location>
        <begin position="391"/>
        <end position="410"/>
    </location>
</feature>
<keyword evidence="5 6" id="KW-0472">Membrane</keyword>
<accession>A0A081NWV8</accession>
<dbReference type="InterPro" id="IPR024923">
    <property type="entry name" value="PG_synth_SpoVB"/>
</dbReference>
<dbReference type="RefSeq" id="WP_036689934.1">
    <property type="nucleotide sequence ID" value="NZ_JNVM01000030.1"/>
</dbReference>
<dbReference type="CDD" id="cd13124">
    <property type="entry name" value="MATE_SpoVB_like"/>
    <property type="match status" value="1"/>
</dbReference>
<dbReference type="PANTHER" id="PTHR30250:SF24">
    <property type="entry name" value="STAGE V SPORULATION PROTEIN B"/>
    <property type="match status" value="1"/>
</dbReference>
<evidence type="ECO:0000256" key="4">
    <source>
        <dbReference type="ARBA" id="ARBA00022989"/>
    </source>
</evidence>
<feature type="transmembrane region" description="Helical" evidence="6">
    <location>
        <begin position="161"/>
        <end position="180"/>
    </location>
</feature>
<organism evidence="7 8">
    <name type="scientific">Paenibacillus tyrfis</name>
    <dbReference type="NCBI Taxonomy" id="1501230"/>
    <lineage>
        <taxon>Bacteria</taxon>
        <taxon>Bacillati</taxon>
        <taxon>Bacillota</taxon>
        <taxon>Bacilli</taxon>
        <taxon>Bacillales</taxon>
        <taxon>Paenibacillaceae</taxon>
        <taxon>Paenibacillus</taxon>
    </lineage>
</organism>
<comment type="caution">
    <text evidence="7">The sequence shown here is derived from an EMBL/GenBank/DDBJ whole genome shotgun (WGS) entry which is preliminary data.</text>
</comment>
<feature type="transmembrane region" description="Helical" evidence="6">
    <location>
        <begin position="327"/>
        <end position="346"/>
    </location>
</feature>
<keyword evidence="8" id="KW-1185">Reference proteome</keyword>
<dbReference type="EMBL" id="JNVM01000030">
    <property type="protein sequence ID" value="KEQ22931.1"/>
    <property type="molecule type" value="Genomic_DNA"/>
</dbReference>
<dbReference type="NCBIfam" id="TIGR02900">
    <property type="entry name" value="spore_V_B"/>
    <property type="match status" value="1"/>
</dbReference>
<sequence length="521" mass="56557">MTKQSFIQGTLILLAAGIVNRILGFIPRITLPRVIGPEGIGLYQMGWPFLIVILTIVTGGIPVAVAKLIAAAEAEGNATRVRTIFRVALALATVISFVFTAVIVLGARWITDHLFTDSRVYYTFLCMTPIIPLVGISAVFRGYFQGRQDMIPTALSQVVETLVRIVTVLAFAFMLLPYGIEFAAAGAMIGVMVGELSALLVLVLLYRHNRSQRLAHHRATTGARRSLNRFESLKSLLELAVPVTGSKLVGSGSYFLESILIIQSLAVAGVATGVATAQYGALQGMIIPVLMLPSALTFSLAVSLIPSLSEAAAKNDMKTIHMRLHQSLKLALVTGAPFAVLMYVLAEPICQYMYGQPGVGAMLRMMAPAALFIYFQAPLQSTLQALERPGSALINTLVGSIVKLTLIYFLASRPEFGILGAVVAISVNIMLVTLLHWNSVVRLLQFRMQAGDFLKVGISMAVAGFASYVVMYTHWIASGFTRFAFSCLTGVIVYLLIAMLLKLINRDDVFRILWLGKRIVK</sequence>
<reference evidence="7 8" key="1">
    <citation type="submission" date="2014-06" db="EMBL/GenBank/DDBJ databases">
        <title>Draft genome sequence of Paenibacillus sp. MSt1.</title>
        <authorList>
            <person name="Aw Y.K."/>
            <person name="Ong K.S."/>
            <person name="Gan H.M."/>
            <person name="Lee S.M."/>
        </authorList>
    </citation>
    <scope>NUCLEOTIDE SEQUENCE [LARGE SCALE GENOMIC DNA]</scope>
    <source>
        <strain evidence="7 8">MSt1</strain>
    </source>
</reference>
<name>A0A081NWV8_9BACL</name>
<dbReference type="AlphaFoldDB" id="A0A081NWV8"/>